<proteinExistence type="predicted"/>
<dbReference type="AlphaFoldDB" id="A0A2B4SV81"/>
<comment type="caution">
    <text evidence="1">The sequence shown here is derived from an EMBL/GenBank/DDBJ whole genome shotgun (WGS) entry which is preliminary data.</text>
</comment>
<sequence>MLYRKKRNTVLSSLQAAPILQKEWKRAFRNKRKYAKKFAKDRTAENLELKRKYRNIATREHKKEIRGYWYTKTDELRSTPSQFYDAFRPFISNKSKQSAVIYLKTGGDNAIKDQTEVAEILANYFTNAALGIGGDHVTNFTEEDHSDHSSVETIRVTHKETNFEFKFFTVAAVEQALEKINPKKTSGWGTGPPPKLLKKVAKGAAASFNDQPLQQLHRAEYLA</sequence>
<evidence type="ECO:0000313" key="1">
    <source>
        <dbReference type="EMBL" id="PFX33003.1"/>
    </source>
</evidence>
<dbReference type="EMBL" id="LSMT01000016">
    <property type="protein sequence ID" value="PFX33003.1"/>
    <property type="molecule type" value="Genomic_DNA"/>
</dbReference>
<dbReference type="Proteomes" id="UP000225706">
    <property type="component" value="Unassembled WGS sequence"/>
</dbReference>
<name>A0A2B4SV81_STYPI</name>
<evidence type="ECO:0000313" key="2">
    <source>
        <dbReference type="Proteomes" id="UP000225706"/>
    </source>
</evidence>
<reference evidence="2" key="1">
    <citation type="journal article" date="2017" name="bioRxiv">
        <title>Comparative analysis of the genomes of Stylophora pistillata and Acropora digitifera provides evidence for extensive differences between species of corals.</title>
        <authorList>
            <person name="Voolstra C.R."/>
            <person name="Li Y."/>
            <person name="Liew Y.J."/>
            <person name="Baumgarten S."/>
            <person name="Zoccola D."/>
            <person name="Flot J.-F."/>
            <person name="Tambutte S."/>
            <person name="Allemand D."/>
            <person name="Aranda M."/>
        </authorList>
    </citation>
    <scope>NUCLEOTIDE SEQUENCE [LARGE SCALE GENOMIC DNA]</scope>
</reference>
<gene>
    <name evidence="1" type="ORF">AWC38_SpisGene2113</name>
</gene>
<organism evidence="1 2">
    <name type="scientific">Stylophora pistillata</name>
    <name type="common">Smooth cauliflower coral</name>
    <dbReference type="NCBI Taxonomy" id="50429"/>
    <lineage>
        <taxon>Eukaryota</taxon>
        <taxon>Metazoa</taxon>
        <taxon>Cnidaria</taxon>
        <taxon>Anthozoa</taxon>
        <taxon>Hexacorallia</taxon>
        <taxon>Scleractinia</taxon>
        <taxon>Astrocoeniina</taxon>
        <taxon>Pocilloporidae</taxon>
        <taxon>Stylophora</taxon>
    </lineage>
</organism>
<accession>A0A2B4SV81</accession>
<protein>
    <submittedName>
        <fullName evidence="1">Uncharacterized protein</fullName>
    </submittedName>
</protein>
<keyword evidence="2" id="KW-1185">Reference proteome</keyword>